<dbReference type="Proteomes" id="UP001253637">
    <property type="component" value="Segment"/>
</dbReference>
<sequence length="87" mass="10113">MGPPLDRLRCLVFFFFFPLTGALGRVLPWPLLLLVFSPACFGCGLLFFFSALWIESQSQAPFWPHRRSRENCKSDDLPKRPVQNKRK</sequence>
<feature type="region of interest" description="Disordered" evidence="1">
    <location>
        <begin position="65"/>
        <end position="87"/>
    </location>
</feature>
<proteinExistence type="predicted"/>
<accession>A0A811BRT1</accession>
<evidence type="ECO:0000313" key="4">
    <source>
        <dbReference type="Proteomes" id="UP001253637"/>
    </source>
</evidence>
<evidence type="ECO:0000313" key="3">
    <source>
        <dbReference type="EMBL" id="BCU03175.1"/>
    </source>
</evidence>
<name>A0A811BRT1_9VIRU</name>
<evidence type="ECO:0000256" key="2">
    <source>
        <dbReference type="SAM" id="Phobius"/>
    </source>
</evidence>
<dbReference type="EMBL" id="LC625835">
    <property type="protein sequence ID" value="BCU03175.1"/>
    <property type="molecule type" value="Genomic_DNA"/>
</dbReference>
<evidence type="ECO:0000256" key="1">
    <source>
        <dbReference type="SAM" id="MobiDB-lite"/>
    </source>
</evidence>
<keyword evidence="2" id="KW-1133">Transmembrane helix</keyword>
<organism evidence="3 4">
    <name type="scientific">Pandoravirus japonicus</name>
    <dbReference type="NCBI Taxonomy" id="2823154"/>
    <lineage>
        <taxon>Viruses</taxon>
        <taxon>Pandoravirus</taxon>
    </lineage>
</organism>
<feature type="compositionally biased region" description="Basic and acidic residues" evidence="1">
    <location>
        <begin position="69"/>
        <end position="79"/>
    </location>
</feature>
<keyword evidence="2" id="KW-0472">Membrane</keyword>
<reference evidence="3" key="1">
    <citation type="submission" date="2021-04" db="EMBL/GenBank/DDBJ databases">
        <title>Draft Genome Sequence of Pandoravirus japonicus, Isolated from the Sabaishi River of Niigata, Japan.</title>
        <authorList>
            <person name="Hosokawa N."/>
            <person name="Takahashi H."/>
            <person name="Aoki K."/>
            <person name="Takemura M."/>
        </authorList>
    </citation>
    <scope>NUCLEOTIDE SEQUENCE</scope>
</reference>
<protein>
    <submittedName>
        <fullName evidence="3">Uncharacterized protein</fullName>
    </submittedName>
</protein>
<keyword evidence="2" id="KW-0812">Transmembrane</keyword>
<feature type="transmembrane region" description="Helical" evidence="2">
    <location>
        <begin position="34"/>
        <end position="54"/>
    </location>
</feature>